<name>G8TKX5_NIAKG</name>
<dbReference type="KEGG" id="nko:Niako_4556"/>
<evidence type="ECO:0000313" key="1">
    <source>
        <dbReference type="EMBL" id="AEW00814.1"/>
    </source>
</evidence>
<accession>G8TKX5</accession>
<dbReference type="STRING" id="700598.Niako_4556"/>
<dbReference type="EMBL" id="CP003178">
    <property type="protein sequence ID" value="AEW00814.1"/>
    <property type="molecule type" value="Genomic_DNA"/>
</dbReference>
<sequence>MCLKAARRAAFIFYSKDMYKFLPPVASHKQFSFTQFQGENVNYFFLIK</sequence>
<evidence type="ECO:0000313" key="2">
    <source>
        <dbReference type="Proteomes" id="UP000005438"/>
    </source>
</evidence>
<dbReference type="AlphaFoldDB" id="G8TKX5"/>
<dbReference type="Proteomes" id="UP000005438">
    <property type="component" value="Chromosome"/>
</dbReference>
<gene>
    <name evidence="1" type="ordered locus">Niako_4556</name>
</gene>
<organism evidence="1 2">
    <name type="scientific">Niastella koreensis (strain DSM 17620 / KACC 11465 / NBRC 106392 / GR20-10)</name>
    <dbReference type="NCBI Taxonomy" id="700598"/>
    <lineage>
        <taxon>Bacteria</taxon>
        <taxon>Pseudomonadati</taxon>
        <taxon>Bacteroidota</taxon>
        <taxon>Chitinophagia</taxon>
        <taxon>Chitinophagales</taxon>
        <taxon>Chitinophagaceae</taxon>
        <taxon>Niastella</taxon>
    </lineage>
</organism>
<reference evidence="1 2" key="1">
    <citation type="submission" date="2011-12" db="EMBL/GenBank/DDBJ databases">
        <title>The complete genome of Niastella koreensis GR20-10.</title>
        <authorList>
            <consortium name="US DOE Joint Genome Institute (JGI-PGF)"/>
            <person name="Lucas S."/>
            <person name="Han J."/>
            <person name="Lapidus A."/>
            <person name="Bruce D."/>
            <person name="Goodwin L."/>
            <person name="Pitluck S."/>
            <person name="Peters L."/>
            <person name="Kyrpides N."/>
            <person name="Mavromatis K."/>
            <person name="Ivanova N."/>
            <person name="Mikhailova N."/>
            <person name="Davenport K."/>
            <person name="Saunders E."/>
            <person name="Detter J.C."/>
            <person name="Tapia R."/>
            <person name="Han C."/>
            <person name="Land M."/>
            <person name="Hauser L."/>
            <person name="Markowitz V."/>
            <person name="Cheng J.-F."/>
            <person name="Hugenholtz P."/>
            <person name="Woyke T."/>
            <person name="Wu D."/>
            <person name="Tindall B."/>
            <person name="Pomrenke H."/>
            <person name="Brambilla E."/>
            <person name="Klenk H.-P."/>
            <person name="Eisen J.A."/>
        </authorList>
    </citation>
    <scope>NUCLEOTIDE SEQUENCE [LARGE SCALE GENOMIC DNA]</scope>
    <source>
        <strain evidence="2">DSM 17620 / KACC 11465 / NBRC 106392 / GR20-10</strain>
    </source>
</reference>
<protein>
    <submittedName>
        <fullName evidence="1">Uncharacterized protein</fullName>
    </submittedName>
</protein>
<proteinExistence type="predicted"/>
<dbReference type="HOGENOM" id="CLU_3155362_0_0_10"/>